<evidence type="ECO:0000256" key="1">
    <source>
        <dbReference type="SAM" id="MobiDB-lite"/>
    </source>
</evidence>
<accession>A0A0N0VDC0</accession>
<evidence type="ECO:0000313" key="3">
    <source>
        <dbReference type="Proteomes" id="UP000037923"/>
    </source>
</evidence>
<proteinExistence type="predicted"/>
<gene>
    <name evidence="2" type="ORF">ABB37_08842</name>
</gene>
<keyword evidence="3" id="KW-1185">Reference proteome</keyword>
<name>A0A0N0VDC0_LEPPY</name>
<comment type="caution">
    <text evidence="2">The sequence shown here is derived from an EMBL/GenBank/DDBJ whole genome shotgun (WGS) entry which is preliminary data.</text>
</comment>
<feature type="region of interest" description="Disordered" evidence="1">
    <location>
        <begin position="1"/>
        <end position="57"/>
    </location>
</feature>
<dbReference type="RefSeq" id="XP_015653621.1">
    <property type="nucleotide sequence ID" value="XM_015807963.1"/>
</dbReference>
<dbReference type="GeneID" id="26909125"/>
<dbReference type="OMA" id="IWRRAWA"/>
<dbReference type="OrthoDB" id="268043at2759"/>
<feature type="compositionally biased region" description="Polar residues" evidence="1">
    <location>
        <begin position="47"/>
        <end position="57"/>
    </location>
</feature>
<feature type="region of interest" description="Disordered" evidence="1">
    <location>
        <begin position="317"/>
        <end position="338"/>
    </location>
</feature>
<feature type="region of interest" description="Disordered" evidence="1">
    <location>
        <begin position="356"/>
        <end position="401"/>
    </location>
</feature>
<protein>
    <submittedName>
        <fullName evidence="2">Uncharacterized protein</fullName>
    </submittedName>
</protein>
<dbReference type="Proteomes" id="UP000037923">
    <property type="component" value="Unassembled WGS sequence"/>
</dbReference>
<sequence>MWRKSTTSKPSTDNDRVSGGDPAAATATASARVTGTTRKWPLRSLFPSASQPSQTTLSRQYQLHKKMDTVECDDDDDEDWDAVEPTRAAAVKNPSSTGGATAVAVIQPSTLHTSGGDDPSDDLSASVSFAAAQVVAQLPGMNHVRQRHGGPAPVGLRGSFNGLSAPVVTADANDAEEEDWGAPVKPTTSALPAAPVAAAPIAAVTSEAADALLIPPRSTTTTTRTEEEDDSIFVSDDAAVVHHRRFPAPAHTSLFDMAVLPSPATSSPLLPLNIAKPHEGVAPASPPAPSSTAAASVASYAPAPAAFHSGIRGLRTSRDGGGGGAVGEAATLDRGKKKKKGLRAVAILPFSSPNTPAATPAVVVSGSSRAEKTNEQQPQEHSGGADLLSQRRTQEAERQRLVAEEAERKRLVAEETERQRLVAEEAERAQVRSDGVEAARIVLEALYDPSCEHEVRYARLIPLTQKLSNAEQLLFGGDAVAVDGDANPFTCYRELLRCLLDSATLSTTGSTDSTVIEPLRLERAVGSTCETWSSVSAGLPSAWKCAWGSAVQQLTSLAAPKEEAGDRGPEENPSWIPAQRIAAALTAHLTRCSRQVAVQGSCSFSLVDVHACVMVALREALSLRRACSPVQLVGAAGEPASWVQPLLGCVAQAALLSDGKIKSRAIVPTSPCRSGQDGERAGDAVRRVQRQLREGSWVLWYLLRVVGLMSWWDAVESTLAQNGKASSDGLRV</sequence>
<dbReference type="VEuPathDB" id="TriTrypDB:LpyrH10_26_1370"/>
<organism evidence="2 3">
    <name type="scientific">Leptomonas pyrrhocoris</name>
    <name type="common">Firebug parasite</name>
    <dbReference type="NCBI Taxonomy" id="157538"/>
    <lineage>
        <taxon>Eukaryota</taxon>
        <taxon>Discoba</taxon>
        <taxon>Euglenozoa</taxon>
        <taxon>Kinetoplastea</taxon>
        <taxon>Metakinetoplastina</taxon>
        <taxon>Trypanosomatida</taxon>
        <taxon>Trypanosomatidae</taxon>
        <taxon>Leishmaniinae</taxon>
        <taxon>Leptomonas</taxon>
    </lineage>
</organism>
<reference evidence="2 3" key="1">
    <citation type="submission" date="2015-07" db="EMBL/GenBank/DDBJ databases">
        <title>High-quality genome of monoxenous trypanosomatid Leptomonas pyrrhocoris.</title>
        <authorList>
            <person name="Flegontov P."/>
            <person name="Butenko A."/>
            <person name="Firsov S."/>
            <person name="Vlcek C."/>
            <person name="Logacheva M.D."/>
            <person name="Field M."/>
            <person name="Filatov D."/>
            <person name="Flegontova O."/>
            <person name="Gerasimov E."/>
            <person name="Jackson A.P."/>
            <person name="Kelly S."/>
            <person name="Opperdoes F."/>
            <person name="O'Reilly A."/>
            <person name="Votypka J."/>
            <person name="Yurchenko V."/>
            <person name="Lukes J."/>
        </authorList>
    </citation>
    <scope>NUCLEOTIDE SEQUENCE [LARGE SCALE GENOMIC DNA]</scope>
    <source>
        <strain evidence="2">H10</strain>
    </source>
</reference>
<dbReference type="AlphaFoldDB" id="A0A0N0VDC0"/>
<evidence type="ECO:0000313" key="2">
    <source>
        <dbReference type="EMBL" id="KPA75182.1"/>
    </source>
</evidence>
<dbReference type="EMBL" id="LGTL01000026">
    <property type="protein sequence ID" value="KPA75182.1"/>
    <property type="molecule type" value="Genomic_DNA"/>
</dbReference>
<feature type="compositionally biased region" description="Polar residues" evidence="1">
    <location>
        <begin position="1"/>
        <end position="11"/>
    </location>
</feature>
<feature type="compositionally biased region" description="Low complexity" evidence="1">
    <location>
        <begin position="23"/>
        <end position="37"/>
    </location>
</feature>
<feature type="compositionally biased region" description="Basic and acidic residues" evidence="1">
    <location>
        <begin position="392"/>
        <end position="401"/>
    </location>
</feature>